<evidence type="ECO:0000259" key="12">
    <source>
        <dbReference type="PROSITE" id="PS50268"/>
    </source>
</evidence>
<dbReference type="InterPro" id="IPR002126">
    <property type="entry name" value="Cadherin-like_dom"/>
</dbReference>
<feature type="domain" description="Cadherin" evidence="12">
    <location>
        <begin position="361"/>
        <end position="462"/>
    </location>
</feature>
<dbReference type="FunFam" id="2.60.40.60:FF:000015">
    <property type="entry name" value="FAT atypical cadherin 1"/>
    <property type="match status" value="1"/>
</dbReference>
<dbReference type="CDD" id="cd11304">
    <property type="entry name" value="Cadherin_repeat"/>
    <property type="match status" value="6"/>
</dbReference>
<evidence type="ECO:0000256" key="2">
    <source>
        <dbReference type="ARBA" id="ARBA00022536"/>
    </source>
</evidence>
<evidence type="ECO:0000256" key="11">
    <source>
        <dbReference type="SAM" id="Phobius"/>
    </source>
</evidence>
<dbReference type="PROSITE" id="PS50268">
    <property type="entry name" value="CADHERIN_2"/>
    <property type="match status" value="5"/>
</dbReference>
<dbReference type="GO" id="GO:0008013">
    <property type="term" value="F:beta-catenin binding"/>
    <property type="evidence" value="ECO:0007669"/>
    <property type="project" value="TreeGrafter"/>
</dbReference>
<evidence type="ECO:0000256" key="10">
    <source>
        <dbReference type="PROSITE-ProRule" id="PRU00043"/>
    </source>
</evidence>
<keyword evidence="9" id="KW-1015">Disulfide bond</keyword>
<dbReference type="GO" id="GO:0045296">
    <property type="term" value="F:cadherin binding"/>
    <property type="evidence" value="ECO:0007669"/>
    <property type="project" value="TreeGrafter"/>
</dbReference>
<feature type="domain" description="Cadherin" evidence="12">
    <location>
        <begin position="4"/>
        <end position="46"/>
    </location>
</feature>
<dbReference type="GO" id="GO:0007424">
    <property type="term" value="P:open tracheal system development"/>
    <property type="evidence" value="ECO:0007669"/>
    <property type="project" value="UniProtKB-ARBA"/>
</dbReference>
<dbReference type="FunFam" id="2.60.40.60:FF:000084">
    <property type="entry name" value="FAT atypical cadherin 3"/>
    <property type="match status" value="1"/>
</dbReference>
<evidence type="ECO:0000256" key="7">
    <source>
        <dbReference type="ARBA" id="ARBA00022989"/>
    </source>
</evidence>
<dbReference type="GO" id="GO:0005509">
    <property type="term" value="F:calcium ion binding"/>
    <property type="evidence" value="ECO:0007669"/>
    <property type="project" value="UniProtKB-UniRule"/>
</dbReference>
<dbReference type="Pfam" id="PF00028">
    <property type="entry name" value="Cadherin"/>
    <property type="match status" value="3"/>
</dbReference>
<dbReference type="InterPro" id="IPR039808">
    <property type="entry name" value="Cadherin"/>
</dbReference>
<protein>
    <recommendedName>
        <fullName evidence="12">Cadherin domain-containing protein</fullName>
    </recommendedName>
</protein>
<evidence type="ECO:0000256" key="3">
    <source>
        <dbReference type="ARBA" id="ARBA00022692"/>
    </source>
</evidence>
<dbReference type="GO" id="GO:0007163">
    <property type="term" value="P:establishment or maintenance of cell polarity"/>
    <property type="evidence" value="ECO:0007669"/>
    <property type="project" value="UniProtKB-ARBA"/>
</dbReference>
<evidence type="ECO:0000256" key="1">
    <source>
        <dbReference type="ARBA" id="ARBA00004370"/>
    </source>
</evidence>
<feature type="domain" description="Cadherin" evidence="12">
    <location>
        <begin position="256"/>
        <end position="360"/>
    </location>
</feature>
<dbReference type="GO" id="GO:0007156">
    <property type="term" value="P:homophilic cell adhesion via plasma membrane adhesion molecules"/>
    <property type="evidence" value="ECO:0007669"/>
    <property type="project" value="InterPro"/>
</dbReference>
<dbReference type="AlphaFoldDB" id="A0A1B6C1P9"/>
<keyword evidence="6 10" id="KW-0106">Calcium</keyword>
<keyword evidence="3 11" id="KW-0812">Transmembrane</keyword>
<dbReference type="GO" id="GO:0030855">
    <property type="term" value="P:epithelial cell differentiation"/>
    <property type="evidence" value="ECO:0007669"/>
    <property type="project" value="UniProtKB-ARBA"/>
</dbReference>
<dbReference type="PANTHER" id="PTHR24027:SF438">
    <property type="entry name" value="CADHERIN 23"/>
    <property type="match status" value="1"/>
</dbReference>
<evidence type="ECO:0000256" key="5">
    <source>
        <dbReference type="ARBA" id="ARBA00022737"/>
    </source>
</evidence>
<dbReference type="PROSITE" id="PS00232">
    <property type="entry name" value="CADHERIN_1"/>
    <property type="match status" value="3"/>
</dbReference>
<sequence length="881" mass="97547">MQLLDREVLPYYTLTAHVQDKENPKWECTSQVLITLTDVNDYTPRFVSTNYTVFVSEDSPVGSIIEVIKAVDFDKGINSEIKYSIIDSADGVFEINPENGLVQLCKSLDREHQAKHIVTIEASDHGNPPLSSTTTLQIIVVDVNDNPPVFTSRFYHAVVSESADVDSEVIQIKAVSLDEGVNAQIIYSIIAGNEEEKFNIKSNSDRITISHSLDFEITQVYQLTILATDLGTQPLSNHATVNITVLDTNDNAPEFSQSVYNVDVFENAHIGDIILQIIATDKDSGSNGKVSYRIIKGDDLSQFNIDPLSGQISIVKTLDREMIPSYELIVEGIDSGQPHLSEICSVFVNILDINDNPPVYLQPNYTAIIQVSKPVGWIVCQLVVSDLDIFPNADPFVFEVLYDDSGGLFQIEPNGMLKTAGHLRRDLFMMHIRVFDNGNVPLFSDSWISVKVVEESRYPPIPQPLNILVIAYQDQWLGGELGRIRVNDKDPYDSAIFGLATPLLSSLFTVDHHLGSISANDGLDAGKYHLNVSVSDGTFTTYIVVSIIVQALWDEMLHHSISIRLPGLTPENFIQVESRNLIKFMESVLLRNITVIGIQSVTLKKDLEVLLAIQGGVELSLINEIIESAGYKNATIVCNCQNEAICRQRISINPKKMISTSYNYTSLITPSFTHQMYCACTMGYAGELCEELMPSAECICPASQVCVPQQSPPWFLCLPSISSIACSDNMTCPTYITSSPTKISSEELFAICAGLLTVLFLVGIFIAYRRCQHETRVQNLGHQICTNKSNLMKSPKVNATQISNSYSGTTNPEVYAGIPLNNLDTLRICGSGGDIIENFPAKFNHNINKNNTSPIHKIINELRIKSEIILSSNNTETLPRN</sequence>
<keyword evidence="2" id="KW-0245">EGF-like domain</keyword>
<dbReference type="GO" id="GO:0016477">
    <property type="term" value="P:cell migration"/>
    <property type="evidence" value="ECO:0007669"/>
    <property type="project" value="TreeGrafter"/>
</dbReference>
<keyword evidence="4" id="KW-0732">Signal</keyword>
<dbReference type="EMBL" id="GEDC01029862">
    <property type="protein sequence ID" value="JAS07436.1"/>
    <property type="molecule type" value="Transcribed_RNA"/>
</dbReference>
<evidence type="ECO:0000256" key="6">
    <source>
        <dbReference type="ARBA" id="ARBA00022837"/>
    </source>
</evidence>
<dbReference type="GO" id="GO:0016342">
    <property type="term" value="C:catenin complex"/>
    <property type="evidence" value="ECO:0007669"/>
    <property type="project" value="TreeGrafter"/>
</dbReference>
<dbReference type="SMART" id="SM00112">
    <property type="entry name" value="CA"/>
    <property type="match status" value="5"/>
</dbReference>
<dbReference type="SUPFAM" id="SSF49313">
    <property type="entry name" value="Cadherin-like"/>
    <property type="match status" value="6"/>
</dbReference>
<proteinExistence type="predicted"/>
<gene>
    <name evidence="13" type="ORF">g.35339</name>
</gene>
<dbReference type="FunFam" id="2.60.40.60:FF:000013">
    <property type="entry name" value="Cadherin EGF LAG seven-pass G-type receptor"/>
    <property type="match status" value="1"/>
</dbReference>
<organism evidence="13">
    <name type="scientific">Clastoptera arizonana</name>
    <name type="common">Arizona spittle bug</name>
    <dbReference type="NCBI Taxonomy" id="38151"/>
    <lineage>
        <taxon>Eukaryota</taxon>
        <taxon>Metazoa</taxon>
        <taxon>Ecdysozoa</taxon>
        <taxon>Arthropoda</taxon>
        <taxon>Hexapoda</taxon>
        <taxon>Insecta</taxon>
        <taxon>Pterygota</taxon>
        <taxon>Neoptera</taxon>
        <taxon>Paraneoptera</taxon>
        <taxon>Hemiptera</taxon>
        <taxon>Auchenorrhyncha</taxon>
        <taxon>Cercopoidea</taxon>
        <taxon>Clastopteridae</taxon>
        <taxon>Clastoptera</taxon>
    </lineage>
</organism>
<dbReference type="GO" id="GO:0001736">
    <property type="term" value="P:establishment of planar polarity"/>
    <property type="evidence" value="ECO:0007669"/>
    <property type="project" value="UniProtKB-ARBA"/>
</dbReference>
<comment type="subcellular location">
    <subcellularLocation>
        <location evidence="1">Membrane</location>
    </subcellularLocation>
</comment>
<accession>A0A1B6C1P9</accession>
<dbReference type="PRINTS" id="PR00205">
    <property type="entry name" value="CADHERIN"/>
</dbReference>
<evidence type="ECO:0000256" key="8">
    <source>
        <dbReference type="ARBA" id="ARBA00023136"/>
    </source>
</evidence>
<keyword evidence="7 11" id="KW-1133">Transmembrane helix</keyword>
<keyword evidence="5" id="KW-0677">Repeat</keyword>
<evidence type="ECO:0000313" key="13">
    <source>
        <dbReference type="EMBL" id="JAS07436.1"/>
    </source>
</evidence>
<dbReference type="Gene3D" id="2.60.40.60">
    <property type="entry name" value="Cadherins"/>
    <property type="match status" value="5"/>
</dbReference>
<feature type="non-terminal residue" evidence="13">
    <location>
        <position position="881"/>
    </location>
</feature>
<dbReference type="PANTHER" id="PTHR24027">
    <property type="entry name" value="CADHERIN-23"/>
    <property type="match status" value="1"/>
</dbReference>
<evidence type="ECO:0000256" key="4">
    <source>
        <dbReference type="ARBA" id="ARBA00022729"/>
    </source>
</evidence>
<name>A0A1B6C1P9_9HEMI</name>
<reference evidence="13" key="1">
    <citation type="submission" date="2015-12" db="EMBL/GenBank/DDBJ databases">
        <title>De novo transcriptome assembly of four potential Pierce s Disease insect vectors from Arizona vineyards.</title>
        <authorList>
            <person name="Tassone E.E."/>
        </authorList>
    </citation>
    <scope>NUCLEOTIDE SEQUENCE</scope>
</reference>
<dbReference type="InterPro" id="IPR015919">
    <property type="entry name" value="Cadherin-like_sf"/>
</dbReference>
<feature type="transmembrane region" description="Helical" evidence="11">
    <location>
        <begin position="748"/>
        <end position="768"/>
    </location>
</feature>
<evidence type="ECO:0000256" key="9">
    <source>
        <dbReference type="ARBA" id="ARBA00023157"/>
    </source>
</evidence>
<feature type="domain" description="Cadherin" evidence="12">
    <location>
        <begin position="151"/>
        <end position="255"/>
    </location>
</feature>
<feature type="domain" description="Cadherin" evidence="12">
    <location>
        <begin position="47"/>
        <end position="150"/>
    </location>
</feature>
<keyword evidence="8 11" id="KW-0472">Membrane</keyword>
<dbReference type="FunFam" id="2.60.40.60:FF:000275">
    <property type="entry name" value="Si:dkey-30k22.7"/>
    <property type="match status" value="1"/>
</dbReference>
<dbReference type="InterPro" id="IPR020894">
    <property type="entry name" value="Cadherin_CS"/>
</dbReference>